<evidence type="ECO:0000259" key="1">
    <source>
        <dbReference type="Pfam" id="PF22818"/>
    </source>
</evidence>
<name>A0AAE3JQE3_9FLAO</name>
<gene>
    <name evidence="2" type="ORF">K8352_05370</name>
</gene>
<proteinExistence type="predicted"/>
<dbReference type="EMBL" id="JAIRBC010000006">
    <property type="protein sequence ID" value="MCG2460168.1"/>
    <property type="molecule type" value="Genomic_DNA"/>
</dbReference>
<comment type="caution">
    <text evidence="2">The sequence shown here is derived from an EMBL/GenBank/DDBJ whole genome shotgun (WGS) entry which is preliminary data.</text>
</comment>
<accession>A0AAE3JQE3</accession>
<reference evidence="2" key="1">
    <citation type="submission" date="2023-02" db="EMBL/GenBank/DDBJ databases">
        <title>Genome of Flavobacteriaceae gen. nov. sp. strain F89.</title>
        <authorList>
            <person name="Wang Y."/>
        </authorList>
    </citation>
    <scope>NUCLEOTIDE SEQUENCE</scope>
    <source>
        <strain evidence="2">F89</strain>
    </source>
</reference>
<dbReference type="Pfam" id="PF22818">
    <property type="entry name" value="ApeI-like"/>
    <property type="match status" value="1"/>
</dbReference>
<dbReference type="Proteomes" id="UP001200642">
    <property type="component" value="Unassembled WGS sequence"/>
</dbReference>
<dbReference type="SUPFAM" id="SSF54637">
    <property type="entry name" value="Thioesterase/thiol ester dehydrase-isomerase"/>
    <property type="match status" value="1"/>
</dbReference>
<protein>
    <submittedName>
        <fullName evidence="2">3-hydroxyacyl-ACP dehydratase</fullName>
    </submittedName>
</protein>
<organism evidence="2 3">
    <name type="scientific">Cerina litoralis</name>
    <dbReference type="NCBI Taxonomy" id="2874477"/>
    <lineage>
        <taxon>Bacteria</taxon>
        <taxon>Pseudomonadati</taxon>
        <taxon>Bacteroidota</taxon>
        <taxon>Flavobacteriia</taxon>
        <taxon>Flavobacteriales</taxon>
        <taxon>Flavobacteriaceae</taxon>
        <taxon>Cerina</taxon>
    </lineage>
</organism>
<keyword evidence="3" id="KW-1185">Reference proteome</keyword>
<dbReference type="InterPro" id="IPR054545">
    <property type="entry name" value="ApeI-like"/>
</dbReference>
<evidence type="ECO:0000313" key="2">
    <source>
        <dbReference type="EMBL" id="MCG2460168.1"/>
    </source>
</evidence>
<evidence type="ECO:0000313" key="3">
    <source>
        <dbReference type="Proteomes" id="UP001200642"/>
    </source>
</evidence>
<dbReference type="AlphaFoldDB" id="A0AAE3JQE3"/>
<dbReference type="GO" id="GO:0016829">
    <property type="term" value="F:lyase activity"/>
    <property type="evidence" value="ECO:0007669"/>
    <property type="project" value="UniProtKB-KW"/>
</dbReference>
<dbReference type="RefSeq" id="WP_317901311.1">
    <property type="nucleotide sequence ID" value="NZ_JAIRBC010000006.1"/>
</dbReference>
<feature type="domain" description="ApeI dehydratase-like" evidence="1">
    <location>
        <begin position="15"/>
        <end position="94"/>
    </location>
</feature>
<dbReference type="InterPro" id="IPR029069">
    <property type="entry name" value="HotDog_dom_sf"/>
</dbReference>
<dbReference type="Gene3D" id="3.10.129.10">
    <property type="entry name" value="Hotdog Thioesterase"/>
    <property type="match status" value="1"/>
</dbReference>
<sequence length="125" mass="14152">MLIEDLYQVNDRVTDKDRTIAQIAIDKDHEIFKGHFPGNPVMPGVCMIQIIKELTEEVVGEKLFLSVSSNIKFMAIINPEIHPDLTLVLDISRSEDEVKVKNTTSFGETLALKLNAVFKVVEKRK</sequence>